<dbReference type="eggNOG" id="ENOG5033AMN">
    <property type="taxonomic scope" value="Bacteria"/>
</dbReference>
<dbReference type="Proteomes" id="UP000004367">
    <property type="component" value="Unassembled WGS sequence"/>
</dbReference>
<accession>H5UTH9</accession>
<dbReference type="EMBL" id="BAFE01000073">
    <property type="protein sequence ID" value="GAB49037.1"/>
    <property type="molecule type" value="Genomic_DNA"/>
</dbReference>
<name>H5UTH9_9MICO</name>
<organism evidence="1 2">
    <name type="scientific">Mobilicoccus pelagius NBRC 104925</name>
    <dbReference type="NCBI Taxonomy" id="1089455"/>
    <lineage>
        <taxon>Bacteria</taxon>
        <taxon>Bacillati</taxon>
        <taxon>Actinomycetota</taxon>
        <taxon>Actinomycetes</taxon>
        <taxon>Micrococcales</taxon>
        <taxon>Dermatophilaceae</taxon>
        <taxon>Mobilicoccus</taxon>
    </lineage>
</organism>
<dbReference type="RefSeq" id="WP_009482935.1">
    <property type="nucleotide sequence ID" value="NZ_BAFE01000073.1"/>
</dbReference>
<reference evidence="1 2" key="1">
    <citation type="submission" date="2012-02" db="EMBL/GenBank/DDBJ databases">
        <title>Whole genome shotgun sequence of Mobilicoccus pelagius NBRC 104925.</title>
        <authorList>
            <person name="Yoshida Y."/>
            <person name="Hosoyama A."/>
            <person name="Tsuchikane K."/>
            <person name="Katsumata H."/>
            <person name="Yamazaki S."/>
            <person name="Fujita N."/>
        </authorList>
    </citation>
    <scope>NUCLEOTIDE SEQUENCE [LARGE SCALE GENOMIC DNA]</scope>
    <source>
        <strain evidence="1 2">NBRC 104925</strain>
    </source>
</reference>
<keyword evidence="2" id="KW-1185">Reference proteome</keyword>
<sequence length="60" mass="7289">MFEYEYRELTFPSRVPRNELRALLVAEAEHGHWELARVRVYVGGRRRVSLRRKIIRVPRP</sequence>
<gene>
    <name evidence="1" type="ORF">MOPEL_096_00440</name>
</gene>
<dbReference type="Pfam" id="PF18963">
    <property type="entry name" value="DUF5703"/>
    <property type="match status" value="1"/>
</dbReference>
<dbReference type="AlphaFoldDB" id="H5UTH9"/>
<comment type="caution">
    <text evidence="1">The sequence shown here is derived from an EMBL/GenBank/DDBJ whole genome shotgun (WGS) entry which is preliminary data.</text>
</comment>
<proteinExistence type="predicted"/>
<dbReference type="OrthoDB" id="3481802at2"/>
<evidence type="ECO:0000313" key="1">
    <source>
        <dbReference type="EMBL" id="GAB49037.1"/>
    </source>
</evidence>
<dbReference type="STRING" id="1089455.MOPEL_096_00440"/>
<dbReference type="InterPro" id="IPR043758">
    <property type="entry name" value="DUF5703"/>
</dbReference>
<evidence type="ECO:0008006" key="3">
    <source>
        <dbReference type="Google" id="ProtNLM"/>
    </source>
</evidence>
<protein>
    <recommendedName>
        <fullName evidence="3">DUF4177 domain-containing protein</fullName>
    </recommendedName>
</protein>
<evidence type="ECO:0000313" key="2">
    <source>
        <dbReference type="Proteomes" id="UP000004367"/>
    </source>
</evidence>